<accession>A0A101GPX8</accession>
<keyword evidence="1" id="KW-1133">Transmembrane helix</keyword>
<evidence type="ECO:0000256" key="1">
    <source>
        <dbReference type="SAM" id="Phobius"/>
    </source>
</evidence>
<keyword evidence="1" id="KW-0812">Transmembrane</keyword>
<dbReference type="PATRIC" id="fig|2198.4.peg.940"/>
<dbReference type="Proteomes" id="UP000054323">
    <property type="component" value="Unassembled WGS sequence"/>
</dbReference>
<reference evidence="3" key="1">
    <citation type="journal article" date="2015" name="MBio">
        <title>Genome-Resolved Metagenomic Analysis Reveals Roles for Candidate Phyla and Other Microbial Community Members in Biogeochemical Transformations in Oil Reservoirs.</title>
        <authorList>
            <person name="Hu P."/>
            <person name="Tom L."/>
            <person name="Singh A."/>
            <person name="Thomas B.C."/>
            <person name="Baker B.J."/>
            <person name="Piceno Y.M."/>
            <person name="Andersen G.L."/>
            <person name="Banfield J.F."/>
        </authorList>
    </citation>
    <scope>NUCLEOTIDE SEQUENCE [LARGE SCALE GENOMIC DNA]</scope>
</reference>
<organism evidence="2 3">
    <name type="scientific">Methanoculleus marisnigri</name>
    <dbReference type="NCBI Taxonomy" id="2198"/>
    <lineage>
        <taxon>Archaea</taxon>
        <taxon>Methanobacteriati</taxon>
        <taxon>Methanobacteriota</taxon>
        <taxon>Stenosarchaea group</taxon>
        <taxon>Methanomicrobia</taxon>
        <taxon>Methanomicrobiales</taxon>
        <taxon>Methanomicrobiaceae</taxon>
        <taxon>Methanoculleus</taxon>
    </lineage>
</organism>
<evidence type="ECO:0000313" key="2">
    <source>
        <dbReference type="EMBL" id="KUK62458.1"/>
    </source>
</evidence>
<comment type="caution">
    <text evidence="2">The sequence shown here is derived from an EMBL/GenBank/DDBJ whole genome shotgun (WGS) entry which is preliminary data.</text>
</comment>
<dbReference type="AlphaFoldDB" id="A0A101GPX8"/>
<feature type="transmembrane region" description="Helical" evidence="1">
    <location>
        <begin position="6"/>
        <end position="28"/>
    </location>
</feature>
<evidence type="ECO:0008006" key="4">
    <source>
        <dbReference type="Google" id="ProtNLM"/>
    </source>
</evidence>
<keyword evidence="1" id="KW-0472">Membrane</keyword>
<sequence length="203" mass="20959">MDPEEGGLTALEGAILGVVTVLLALLAVHALTVPAGPPAGLVYSAIGETGGCLVVSGDVYGYALASGSVGGTDLWCARPDRSRMGSVACNVRLVIGDMGSVDMSRTAVVVTTPDGTERLGRTAEAPVQPGNWTIVRMAHTVPFQQADDDSLLEPGEQFDLLVYPARSLAPGESFRISIIPPGGAPIVVERAVPPWITPVMDLG</sequence>
<evidence type="ECO:0000313" key="3">
    <source>
        <dbReference type="Proteomes" id="UP000054323"/>
    </source>
</evidence>
<dbReference type="EMBL" id="LGGD01000063">
    <property type="protein sequence ID" value="KUK62458.1"/>
    <property type="molecule type" value="Genomic_DNA"/>
</dbReference>
<name>A0A101GPX8_9EURY</name>
<protein>
    <recommendedName>
        <fullName evidence="4">Flagellin</fullName>
    </recommendedName>
</protein>
<proteinExistence type="predicted"/>
<gene>
    <name evidence="2" type="ORF">XD82_0671</name>
</gene>